<evidence type="ECO:0000256" key="11">
    <source>
        <dbReference type="ARBA" id="ARBA00023054"/>
    </source>
</evidence>
<dbReference type="Proteomes" id="UP000008672">
    <property type="component" value="Unassembled WGS sequence"/>
</dbReference>
<sequence length="251" mass="28591">TRSRAAGTQARGTPVGTRSRALAGGQPEPAAPSSGRAGSRRATRGQQEGREPESEAKSADPPQTSDSSDGSQKNRGIGNEEGDRGSRYGEENPEEDRGTREEAPAGKRKKGDDQEVKGSGSQQLSCAPRGRPKSGRMWKDPRQQRFSDLLRGKPLRTSWEMKMKEKRERQMTKALAKQLVEEKAREKEEKRKRQEENQRRRLENERKSEVVQVIKNPLKIKRMKKKQLRKIEKRDTLKALNRNQLEREKKK</sequence>
<keyword evidence="7" id="KW-0690">Ribosome biogenesis</keyword>
<evidence type="ECO:0000256" key="14">
    <source>
        <dbReference type="SAM" id="MobiDB-lite"/>
    </source>
</evidence>
<comment type="similarity">
    <text evidence="4">Belongs to the CGR1 family.</text>
</comment>
<evidence type="ECO:0000256" key="1">
    <source>
        <dbReference type="ARBA" id="ARBA00004090"/>
    </source>
</evidence>
<dbReference type="EMBL" id="AFYH01259225">
    <property type="status" value="NOT_ANNOTATED_CDS"/>
    <property type="molecule type" value="Genomic_DNA"/>
</dbReference>
<keyword evidence="16" id="KW-1185">Reference proteome</keyword>
<reference evidence="16" key="1">
    <citation type="submission" date="2011-08" db="EMBL/GenBank/DDBJ databases">
        <title>The draft genome of Latimeria chalumnae.</title>
        <authorList>
            <person name="Di Palma F."/>
            <person name="Alfoldi J."/>
            <person name="Johnson J."/>
            <person name="Berlin A."/>
            <person name="Gnerre S."/>
            <person name="Jaffe D."/>
            <person name="MacCallum I."/>
            <person name="Young S."/>
            <person name="Walker B.J."/>
            <person name="Lander E."/>
            <person name="Lindblad-Toh K."/>
        </authorList>
    </citation>
    <scope>NUCLEOTIDE SEQUENCE [LARGE SCALE GENOMIC DNA]</scope>
    <source>
        <strain evidence="16">Wild caught</strain>
    </source>
</reference>
<dbReference type="Pfam" id="PF03879">
    <property type="entry name" value="Cgr1"/>
    <property type="match status" value="1"/>
</dbReference>
<dbReference type="GO" id="GO:0005730">
    <property type="term" value="C:nucleolus"/>
    <property type="evidence" value="ECO:0007669"/>
    <property type="project" value="UniProtKB-SubCell"/>
</dbReference>
<accession>H2ZVY7</accession>
<keyword evidence="11" id="KW-0175">Coiled coil</keyword>
<protein>
    <recommendedName>
        <fullName evidence="5">Coiled-coil domain-containing protein 86</fullName>
    </recommendedName>
</protein>
<keyword evidence="8" id="KW-0698">rRNA processing</keyword>
<evidence type="ECO:0000256" key="6">
    <source>
        <dbReference type="ARBA" id="ARBA00022454"/>
    </source>
</evidence>
<evidence type="ECO:0000256" key="5">
    <source>
        <dbReference type="ARBA" id="ARBA00016738"/>
    </source>
</evidence>
<reference evidence="15" key="3">
    <citation type="submission" date="2025-09" db="UniProtKB">
        <authorList>
            <consortium name="Ensembl"/>
        </authorList>
    </citation>
    <scope>IDENTIFICATION</scope>
</reference>
<feature type="compositionally biased region" description="Basic and acidic residues" evidence="14">
    <location>
        <begin position="137"/>
        <end position="151"/>
    </location>
</feature>
<keyword evidence="6" id="KW-0158">Chromosome</keyword>
<dbReference type="InterPro" id="IPR026570">
    <property type="entry name" value="CCDC86"/>
</dbReference>
<evidence type="ECO:0000256" key="8">
    <source>
        <dbReference type="ARBA" id="ARBA00022552"/>
    </source>
</evidence>
<dbReference type="GO" id="GO:0005694">
    <property type="term" value="C:chromosome"/>
    <property type="evidence" value="ECO:0007669"/>
    <property type="project" value="UniProtKB-SubCell"/>
</dbReference>
<feature type="compositionally biased region" description="Basic and acidic residues" evidence="14">
    <location>
        <begin position="179"/>
        <end position="209"/>
    </location>
</feature>
<feature type="region of interest" description="Disordered" evidence="14">
    <location>
        <begin position="1"/>
        <end position="251"/>
    </location>
</feature>
<evidence type="ECO:0000256" key="4">
    <source>
        <dbReference type="ARBA" id="ARBA00007869"/>
    </source>
</evidence>
<feature type="compositionally biased region" description="Polar residues" evidence="14">
    <location>
        <begin position="61"/>
        <end position="74"/>
    </location>
</feature>
<feature type="compositionally biased region" description="Low complexity" evidence="14">
    <location>
        <begin position="27"/>
        <end position="37"/>
    </location>
</feature>
<organism evidence="15 16">
    <name type="scientific">Latimeria chalumnae</name>
    <name type="common">Coelacanth</name>
    <dbReference type="NCBI Taxonomy" id="7897"/>
    <lineage>
        <taxon>Eukaryota</taxon>
        <taxon>Metazoa</taxon>
        <taxon>Chordata</taxon>
        <taxon>Craniata</taxon>
        <taxon>Vertebrata</taxon>
        <taxon>Euteleostomi</taxon>
        <taxon>Coelacanthiformes</taxon>
        <taxon>Coelacanthidae</taxon>
        <taxon>Latimeria</taxon>
    </lineage>
</organism>
<evidence type="ECO:0000256" key="3">
    <source>
        <dbReference type="ARBA" id="ARBA00004604"/>
    </source>
</evidence>
<evidence type="ECO:0000256" key="10">
    <source>
        <dbReference type="ARBA" id="ARBA00022934"/>
    </source>
</evidence>
<feature type="compositionally biased region" description="Basic residues" evidence="14">
    <location>
        <begin position="218"/>
        <end position="228"/>
    </location>
</feature>
<dbReference type="GO" id="GO:0006364">
    <property type="term" value="P:rRNA processing"/>
    <property type="evidence" value="ECO:0007669"/>
    <property type="project" value="UniProtKB-KW"/>
</dbReference>
<feature type="compositionally biased region" description="Basic and acidic residues" evidence="14">
    <location>
        <begin position="47"/>
        <end position="58"/>
    </location>
</feature>
<evidence type="ECO:0000256" key="2">
    <source>
        <dbReference type="ARBA" id="ARBA00004286"/>
    </source>
</evidence>
<dbReference type="Bgee" id="ENSLACG00000001391">
    <property type="expression patterns" value="Expressed in muscle tissue and 6 other cell types or tissues"/>
</dbReference>
<dbReference type="Ensembl" id="ENSLACT00000001571.1">
    <property type="protein sequence ID" value="ENSLACP00000001558.1"/>
    <property type="gene ID" value="ENSLACG00000001391.1"/>
</dbReference>
<evidence type="ECO:0000256" key="13">
    <source>
        <dbReference type="ARBA" id="ARBA00093307"/>
    </source>
</evidence>
<gene>
    <name evidence="15" type="primary">CCDC86</name>
</gene>
<dbReference type="PANTHER" id="PTHR13557">
    <property type="entry name" value="COILED-COIL DOMAIN-CONTAINING PROTEIN 86"/>
    <property type="match status" value="1"/>
</dbReference>
<keyword evidence="10" id="KW-0164">Citrullination</keyword>
<feature type="compositionally biased region" description="Basic and acidic residues" evidence="14">
    <location>
        <begin position="81"/>
        <end position="116"/>
    </location>
</feature>
<evidence type="ECO:0000313" key="16">
    <source>
        <dbReference type="Proteomes" id="UP000008672"/>
    </source>
</evidence>
<dbReference type="GeneTree" id="ENSGT00390000017281"/>
<comment type="subcellular location">
    <subcellularLocation>
        <location evidence="2">Chromosome</location>
    </subcellularLocation>
    <subcellularLocation>
        <location evidence="3">Nucleus</location>
        <location evidence="3">Nucleolus</location>
    </subcellularLocation>
</comment>
<keyword evidence="12" id="KW-0539">Nucleus</keyword>
<evidence type="ECO:0000256" key="12">
    <source>
        <dbReference type="ARBA" id="ARBA00023242"/>
    </source>
</evidence>
<feature type="compositionally biased region" description="Basic and acidic residues" evidence="14">
    <location>
        <begin position="159"/>
        <end position="171"/>
    </location>
</feature>
<comment type="function">
    <text evidence="1">Involved in nucleolar integrity and required for processing of the pre-rRNA for the 60S ribosome subunit.</text>
</comment>
<proteinExistence type="inferred from homology"/>
<dbReference type="InterPro" id="IPR005579">
    <property type="entry name" value="Cgr1-like"/>
</dbReference>
<evidence type="ECO:0000256" key="9">
    <source>
        <dbReference type="ARBA" id="ARBA00022553"/>
    </source>
</evidence>
<reference evidence="15" key="2">
    <citation type="submission" date="2025-08" db="UniProtKB">
        <authorList>
            <consortium name="Ensembl"/>
        </authorList>
    </citation>
    <scope>IDENTIFICATION</scope>
</reference>
<evidence type="ECO:0000313" key="15">
    <source>
        <dbReference type="Ensembl" id="ENSLACP00000001558.1"/>
    </source>
</evidence>
<comment type="function">
    <text evidence="13">Required for proper chromosome segregation during mitosis and error-free mitotic progression.</text>
</comment>
<keyword evidence="9" id="KW-0597">Phosphoprotein</keyword>
<name>H2ZVY7_LATCH</name>
<dbReference type="PANTHER" id="PTHR13557:SF1">
    <property type="entry name" value="COILED-COIL DOMAIN-CONTAINING PROTEIN 86"/>
    <property type="match status" value="1"/>
</dbReference>
<evidence type="ECO:0000256" key="7">
    <source>
        <dbReference type="ARBA" id="ARBA00022517"/>
    </source>
</evidence>
<dbReference type="AlphaFoldDB" id="H2ZVY7"/>